<gene>
    <name evidence="9" type="ORF">NCTC10719_01126</name>
</gene>
<evidence type="ECO:0000256" key="2">
    <source>
        <dbReference type="ARBA" id="ARBA00022603"/>
    </source>
</evidence>
<dbReference type="PANTHER" id="PTHR33841">
    <property type="entry name" value="DNA METHYLTRANSFERASE YEEA-RELATED"/>
    <property type="match status" value="1"/>
</dbReference>
<feature type="domain" description="Type II methyltransferase M.TaqI-like" evidence="8">
    <location>
        <begin position="104"/>
        <end position="224"/>
    </location>
</feature>
<dbReference type="PRINTS" id="PR00507">
    <property type="entry name" value="N12N6MTFRASE"/>
</dbReference>
<dbReference type="CDD" id="cd02440">
    <property type="entry name" value="AdoMet_MTases"/>
    <property type="match status" value="1"/>
</dbReference>
<dbReference type="SUPFAM" id="SSF53335">
    <property type="entry name" value="S-adenosyl-L-methionine-dependent methyltransferases"/>
    <property type="match status" value="1"/>
</dbReference>
<dbReference type="GO" id="GO:0003677">
    <property type="term" value="F:DNA binding"/>
    <property type="evidence" value="ECO:0007669"/>
    <property type="project" value="UniProtKB-KW"/>
</dbReference>
<dbReference type="GO" id="GO:0032259">
    <property type="term" value="P:methylation"/>
    <property type="evidence" value="ECO:0007669"/>
    <property type="project" value="UniProtKB-KW"/>
</dbReference>
<evidence type="ECO:0000256" key="7">
    <source>
        <dbReference type="ARBA" id="ARBA00047942"/>
    </source>
</evidence>
<dbReference type="InterPro" id="IPR011639">
    <property type="entry name" value="MethylTrfase_TaqI-like_dom"/>
</dbReference>
<organism evidence="9 10">
    <name type="scientific">Clostridium perfringens</name>
    <dbReference type="NCBI Taxonomy" id="1502"/>
    <lineage>
        <taxon>Bacteria</taxon>
        <taxon>Bacillati</taxon>
        <taxon>Bacillota</taxon>
        <taxon>Clostridia</taxon>
        <taxon>Eubacteriales</taxon>
        <taxon>Clostridiaceae</taxon>
        <taxon>Clostridium</taxon>
    </lineage>
</organism>
<keyword evidence="5" id="KW-0680">Restriction system</keyword>
<dbReference type="RefSeq" id="WP_003453216.1">
    <property type="nucleotide sequence ID" value="NZ_CABPRK010000008.1"/>
</dbReference>
<evidence type="ECO:0000313" key="9">
    <source>
        <dbReference type="EMBL" id="SQB59417.1"/>
    </source>
</evidence>
<protein>
    <recommendedName>
        <fullName evidence="1">site-specific DNA-methyltransferase (adenine-specific)</fullName>
        <ecNumber evidence="1">2.1.1.72</ecNumber>
    </recommendedName>
</protein>
<keyword evidence="3 9" id="KW-0808">Transferase</keyword>
<dbReference type="PROSITE" id="PS00092">
    <property type="entry name" value="N6_MTASE"/>
    <property type="match status" value="1"/>
</dbReference>
<dbReference type="AlphaFoldDB" id="A0A2X2Y6X1"/>
<proteinExistence type="predicted"/>
<evidence type="ECO:0000256" key="4">
    <source>
        <dbReference type="ARBA" id="ARBA00022691"/>
    </source>
</evidence>
<evidence type="ECO:0000256" key="5">
    <source>
        <dbReference type="ARBA" id="ARBA00022747"/>
    </source>
</evidence>
<reference evidence="9 10" key="1">
    <citation type="submission" date="2018-06" db="EMBL/GenBank/DDBJ databases">
        <authorList>
            <consortium name="Pathogen Informatics"/>
            <person name="Doyle S."/>
        </authorList>
    </citation>
    <scope>NUCLEOTIDE SEQUENCE [LARGE SCALE GENOMIC DNA]</scope>
    <source>
        <strain evidence="9 10">NCTC10719</strain>
    </source>
</reference>
<dbReference type="EC" id="2.1.1.72" evidence="1"/>
<evidence type="ECO:0000256" key="1">
    <source>
        <dbReference type="ARBA" id="ARBA00011900"/>
    </source>
</evidence>
<keyword evidence="6" id="KW-0238">DNA-binding</keyword>
<dbReference type="InterPro" id="IPR029063">
    <property type="entry name" value="SAM-dependent_MTases_sf"/>
</dbReference>
<comment type="catalytic activity">
    <reaction evidence="7">
        <text>a 2'-deoxyadenosine in DNA + S-adenosyl-L-methionine = an N(6)-methyl-2'-deoxyadenosine in DNA + S-adenosyl-L-homocysteine + H(+)</text>
        <dbReference type="Rhea" id="RHEA:15197"/>
        <dbReference type="Rhea" id="RHEA-COMP:12418"/>
        <dbReference type="Rhea" id="RHEA-COMP:12419"/>
        <dbReference type="ChEBI" id="CHEBI:15378"/>
        <dbReference type="ChEBI" id="CHEBI:57856"/>
        <dbReference type="ChEBI" id="CHEBI:59789"/>
        <dbReference type="ChEBI" id="CHEBI:90615"/>
        <dbReference type="ChEBI" id="CHEBI:90616"/>
        <dbReference type="EC" id="2.1.1.72"/>
    </reaction>
</comment>
<evidence type="ECO:0000256" key="6">
    <source>
        <dbReference type="ARBA" id="ARBA00023125"/>
    </source>
</evidence>
<dbReference type="Gene3D" id="3.40.50.150">
    <property type="entry name" value="Vaccinia Virus protein VP39"/>
    <property type="match status" value="1"/>
</dbReference>
<dbReference type="Pfam" id="PF07669">
    <property type="entry name" value="Eco57I"/>
    <property type="match status" value="1"/>
</dbReference>
<dbReference type="Proteomes" id="UP000249986">
    <property type="component" value="Unassembled WGS sequence"/>
</dbReference>
<keyword evidence="4" id="KW-0949">S-adenosyl-L-methionine</keyword>
<evidence type="ECO:0000259" key="8">
    <source>
        <dbReference type="Pfam" id="PF07669"/>
    </source>
</evidence>
<dbReference type="EMBL" id="UAWG01000005">
    <property type="protein sequence ID" value="SQB59417.1"/>
    <property type="molecule type" value="Genomic_DNA"/>
</dbReference>
<sequence>MINQIEKNTKEFQKKISKKNRKSKSQFFTTLSIAKYMSNLSCKYNDKDNLNILDCGAGTGILAFSLVDKLIEEGFKGTLNIDLYENDEVVIDVLLKNIDIYKAKYKNLNIKVFQSNFILENMKLWEDKSFKGKYDIVISNPPYKKLKKSSDEAMAMKSIVYGQPNIYFLFMAMSIHLLKNNGEMLFITPRSFTSGTYFKVFRSYFLDNTCIRNVHIFDSRSDVFDGEEVLQEAIITRTIKNNNKNNELVNISISKGADFEDIKSIKVYSDDLITNCNNRFILLPSSNEEVKILSKLSKYKNNLINLGFKLRTGKVVDFRAIEYLTKKEEKEAVPLFWPDNFINNKIVNVENYNNYRYILNKESSKNILQENKDYILIKRFSSKEENRRIQAAIYNKSEFNRFDKIGIENHINFIEKINGVMTKEEQYGLFCIFNSTIIDKYYRILNGNTQVNATEFNSIPLPEGDIIINLGKELLNLGDLETEACDLIISKYI</sequence>
<keyword evidence="2 9" id="KW-0489">Methyltransferase</keyword>
<evidence type="ECO:0000256" key="3">
    <source>
        <dbReference type="ARBA" id="ARBA00022679"/>
    </source>
</evidence>
<dbReference type="GO" id="GO:0009007">
    <property type="term" value="F:site-specific DNA-methyltransferase (adenine-specific) activity"/>
    <property type="evidence" value="ECO:0007669"/>
    <property type="project" value="UniProtKB-EC"/>
</dbReference>
<name>A0A2X2Y6X1_CLOPF</name>
<dbReference type="PANTHER" id="PTHR33841:SF6">
    <property type="entry name" value="TYPE II METHYLTRANSFERASE M.HINDII"/>
    <property type="match status" value="1"/>
</dbReference>
<dbReference type="InterPro" id="IPR002052">
    <property type="entry name" value="DNA_methylase_N6_adenine_CS"/>
</dbReference>
<dbReference type="REBASE" id="422839">
    <property type="entry name" value="M.Cpe10719II"/>
</dbReference>
<evidence type="ECO:0000313" key="10">
    <source>
        <dbReference type="Proteomes" id="UP000249986"/>
    </source>
</evidence>
<accession>A0A2X2Y6X1</accession>
<dbReference type="InterPro" id="IPR050953">
    <property type="entry name" value="N4_N6_ade-DNA_methylase"/>
</dbReference>
<dbReference type="GO" id="GO:0009307">
    <property type="term" value="P:DNA restriction-modification system"/>
    <property type="evidence" value="ECO:0007669"/>
    <property type="project" value="UniProtKB-KW"/>
</dbReference>